<keyword evidence="2" id="KW-1133">Transmembrane helix</keyword>
<dbReference type="GO" id="GO:0005783">
    <property type="term" value="C:endoplasmic reticulum"/>
    <property type="evidence" value="ECO:0007669"/>
    <property type="project" value="EnsemblFungi"/>
</dbReference>
<protein>
    <recommendedName>
        <fullName evidence="3">Phospholipid/glycerol acyltransferase domain-containing protein</fullName>
    </recommendedName>
</protein>
<feature type="transmembrane region" description="Helical" evidence="2">
    <location>
        <begin position="457"/>
        <end position="481"/>
    </location>
</feature>
<evidence type="ECO:0000259" key="3">
    <source>
        <dbReference type="SMART" id="SM00563"/>
    </source>
</evidence>
<feature type="region of interest" description="Disordered" evidence="1">
    <location>
        <begin position="625"/>
        <end position="645"/>
    </location>
</feature>
<feature type="compositionally biased region" description="Acidic residues" evidence="1">
    <location>
        <begin position="682"/>
        <end position="697"/>
    </location>
</feature>
<keyword evidence="5" id="KW-1185">Reference proteome</keyword>
<dbReference type="InterPro" id="IPR052744">
    <property type="entry name" value="GPAT/DAPAT"/>
</dbReference>
<feature type="transmembrane region" description="Helical" evidence="2">
    <location>
        <begin position="502"/>
        <end position="528"/>
    </location>
</feature>
<dbReference type="Pfam" id="PF01553">
    <property type="entry name" value="Acyltransferase"/>
    <property type="match status" value="1"/>
</dbReference>
<dbReference type="GO" id="GO:0016287">
    <property type="term" value="F:glycerone-phosphate O-acyltransferase activity"/>
    <property type="evidence" value="ECO:0007669"/>
    <property type="project" value="EnsemblFungi"/>
</dbReference>
<dbReference type="InParanoid" id="A7TQ01"/>
<feature type="transmembrane region" description="Helical" evidence="2">
    <location>
        <begin position="548"/>
        <end position="566"/>
    </location>
</feature>
<dbReference type="PhylomeDB" id="A7TQ01"/>
<gene>
    <name evidence="4" type="ORF">Kpol_473p9</name>
</gene>
<evidence type="ECO:0000313" key="5">
    <source>
        <dbReference type="Proteomes" id="UP000000267"/>
    </source>
</evidence>
<evidence type="ECO:0000256" key="1">
    <source>
        <dbReference type="SAM" id="MobiDB-lite"/>
    </source>
</evidence>
<dbReference type="FunCoup" id="A7TQ01">
    <property type="interactions" value="2030"/>
</dbReference>
<dbReference type="InterPro" id="IPR002123">
    <property type="entry name" value="Plipid/glycerol_acylTrfase"/>
</dbReference>
<dbReference type="AlphaFoldDB" id="A7TQ01"/>
<keyword evidence="2" id="KW-0812">Transmembrane</keyword>
<proteinExistence type="predicted"/>
<dbReference type="Proteomes" id="UP000000267">
    <property type="component" value="Unassembled WGS sequence"/>
</dbReference>
<name>A7TQ01_VANPO</name>
<dbReference type="GO" id="GO:0008654">
    <property type="term" value="P:phospholipid biosynthetic process"/>
    <property type="evidence" value="ECO:0007669"/>
    <property type="project" value="EnsemblFungi"/>
</dbReference>
<dbReference type="eggNOG" id="ENOG502QQ2N">
    <property type="taxonomic scope" value="Eukaryota"/>
</dbReference>
<dbReference type="GO" id="GO:0090207">
    <property type="term" value="P:regulation of triglyceride metabolic process"/>
    <property type="evidence" value="ECO:0007669"/>
    <property type="project" value="EnsemblFungi"/>
</dbReference>
<organism evidence="5">
    <name type="scientific">Vanderwaltozyma polyspora (strain ATCC 22028 / DSM 70294 / BCRC 21397 / CBS 2163 / NBRC 10782 / NRRL Y-8283 / UCD 57-17)</name>
    <name type="common">Kluyveromyces polysporus</name>
    <dbReference type="NCBI Taxonomy" id="436907"/>
    <lineage>
        <taxon>Eukaryota</taxon>
        <taxon>Fungi</taxon>
        <taxon>Dikarya</taxon>
        <taxon>Ascomycota</taxon>
        <taxon>Saccharomycotina</taxon>
        <taxon>Saccharomycetes</taxon>
        <taxon>Saccharomycetales</taxon>
        <taxon>Saccharomycetaceae</taxon>
        <taxon>Vanderwaltozyma</taxon>
    </lineage>
</organism>
<dbReference type="SMART" id="SM00563">
    <property type="entry name" value="PlsC"/>
    <property type="match status" value="1"/>
</dbReference>
<dbReference type="GO" id="GO:0004366">
    <property type="term" value="F:glycerol-3-phosphate O-acyltransferase activity"/>
    <property type="evidence" value="ECO:0007669"/>
    <property type="project" value="EnsemblFungi"/>
</dbReference>
<feature type="region of interest" description="Disordered" evidence="1">
    <location>
        <begin position="675"/>
        <end position="701"/>
    </location>
</feature>
<dbReference type="OrthoDB" id="2427554at2759"/>
<dbReference type="EMBL" id="DS480450">
    <property type="protein sequence ID" value="EDO15650.1"/>
    <property type="molecule type" value="Genomic_DNA"/>
</dbReference>
<sequence>MSDEKPSNKGPSAHIPSADVKYSNPYNGLVYNFYTWLYDFVLFILNILFMIFFREVKVRGGHNIPPVGTPTIIVCAPHANQFIDPSLVMITARKVVYDNDKFDVNRSRQTCFVTAASGFKKPIVGQFGIATGGIPVPRQQDNLSKVDNRIVLYCPDMNKPTVIKGRVTDNSLENPGFTKRFTPKGLVGLPNFLANAKIESIPDDYTIILSSPFKNIDAPIQEKINYHIENGCTFKYAPKVDNSKVFQNVFNHLDTKGCVGIFPEGGSHDRPSLLPIKAGVAIMALGATAADPTLKVSIVPCGLNYFHRQKFRSRAVIEYGEPIIVDGEMGKHYKEDPRGAVSKLLKKVTDALYSVTENAPDYETLMTIQAARRLYKPASNNKKIPLPVVCQVNRNLLLGYSKFKDDPRIINLKTAVQNYNERLYSLGIKDHQVLMLKTGTAANIRTLVVLLNRIIKLGAFFTLALPGTILFTPVFVIAHYYSKKKQEEGLKKSVVKIKGIDLIATWKVMVALGFAPILYITYSLILVYTASTHRNWLSWLWIPFSNKVMQFFYFYGLLVLTTYGSLKTGEVGMDLLKSLAPLFVTLLYPEDTITDIQKLRNELSDEITDICNELGPEVIPNFESYRNSRKSDEDKSDSRSSSVTRSRSSSFSSLFSNALSRVNSRGSLTDIPIFADGRNFNETEDSSSSDEEIDDDNIFPSKITSIIRARRQNEKKEQ</sequence>
<accession>A7TQ01</accession>
<feature type="domain" description="Phospholipid/glycerol acyltransferase" evidence="3">
    <location>
        <begin position="72"/>
        <end position="306"/>
    </location>
</feature>
<dbReference type="GeneID" id="5543741"/>
<dbReference type="OMA" id="RSRQTCF"/>
<dbReference type="RefSeq" id="XP_001643508.1">
    <property type="nucleotide sequence ID" value="XM_001643458.1"/>
</dbReference>
<dbReference type="HOGENOM" id="CLU_007860_1_0_1"/>
<dbReference type="KEGG" id="vpo:Kpol_473p9"/>
<keyword evidence="2" id="KW-0472">Membrane</keyword>
<dbReference type="PANTHER" id="PTHR31605">
    <property type="entry name" value="GLYCEROL-3-PHOSPHATE O-ACYLTRANSFERASE 1"/>
    <property type="match status" value="1"/>
</dbReference>
<dbReference type="STRING" id="436907.A7TQ01"/>
<feature type="transmembrane region" description="Helical" evidence="2">
    <location>
        <begin position="33"/>
        <end position="53"/>
    </location>
</feature>
<dbReference type="GO" id="GO:0005811">
    <property type="term" value="C:lipid droplet"/>
    <property type="evidence" value="ECO:0007669"/>
    <property type="project" value="EnsemblFungi"/>
</dbReference>
<dbReference type="SUPFAM" id="SSF69593">
    <property type="entry name" value="Glycerol-3-phosphate (1)-acyltransferase"/>
    <property type="match status" value="2"/>
</dbReference>
<evidence type="ECO:0000313" key="4">
    <source>
        <dbReference type="EMBL" id="EDO15650.1"/>
    </source>
</evidence>
<reference evidence="4 5" key="1">
    <citation type="journal article" date="2007" name="Proc. Natl. Acad. Sci. U.S.A.">
        <title>Independent sorting-out of thousands of duplicated gene pairs in two yeast species descended from a whole-genome duplication.</title>
        <authorList>
            <person name="Scannell D.R."/>
            <person name="Frank A.C."/>
            <person name="Conant G.C."/>
            <person name="Byrne K.P."/>
            <person name="Woolfit M."/>
            <person name="Wolfe K.H."/>
        </authorList>
    </citation>
    <scope>NUCLEOTIDE SEQUENCE [LARGE SCALE GENOMIC DNA]</scope>
    <source>
        <strain evidence="5">ATCC 22028 / DSM 70294 / BCRC 21397 / CBS 2163 / NBRC 10782 / NRRL Y-8283 / UCD 57-17</strain>
    </source>
</reference>
<feature type="compositionally biased region" description="Basic and acidic residues" evidence="1">
    <location>
        <begin position="629"/>
        <end position="638"/>
    </location>
</feature>
<dbReference type="PANTHER" id="PTHR31605:SF2">
    <property type="entry name" value="GLYCEROL-3-PHOSPHATE O-ACYLTRANSFERASE 2"/>
    <property type="match status" value="1"/>
</dbReference>
<evidence type="ECO:0000256" key="2">
    <source>
        <dbReference type="SAM" id="Phobius"/>
    </source>
</evidence>